<evidence type="ECO:0000256" key="14">
    <source>
        <dbReference type="ARBA" id="ARBA00031019"/>
    </source>
</evidence>
<keyword evidence="6" id="KW-0679">Respiratory chain</keyword>
<keyword evidence="7 16" id="KW-0812">Transmembrane</keyword>
<dbReference type="PANTHER" id="PTHR11435:SF1">
    <property type="entry name" value="NADH-UBIQUINONE OXIDOREDUCTASE CHAIN 6"/>
    <property type="match status" value="1"/>
</dbReference>
<sequence>MLLMILLTMALIFMWLNHPISMGITIIMQTLIISLISGLMLSSFWFSYILMITMLSGMLVLFIYMASIASNEKFFPSMKLMFMSLIMISLGTFLHYNNKFDDNEMLMIKTNLSTEAISLMMMFNMKHKYITLLLVMFLFITMITISLIVNISEGPLRVNK</sequence>
<feature type="transmembrane region" description="Helical" evidence="16">
    <location>
        <begin position="78"/>
        <end position="96"/>
    </location>
</feature>
<evidence type="ECO:0000256" key="5">
    <source>
        <dbReference type="ARBA" id="ARBA00022448"/>
    </source>
</evidence>
<dbReference type="RefSeq" id="YP_009754539.1">
    <property type="nucleotide sequence ID" value="NC_046898.1"/>
</dbReference>
<keyword evidence="10 16" id="KW-1133">Transmembrane helix</keyword>
<dbReference type="InterPro" id="IPR050269">
    <property type="entry name" value="ComplexI_Subunit6"/>
</dbReference>
<proteinExistence type="inferred from homology"/>
<evidence type="ECO:0000256" key="16">
    <source>
        <dbReference type="SAM" id="Phobius"/>
    </source>
</evidence>
<dbReference type="PANTHER" id="PTHR11435">
    <property type="entry name" value="NADH UBIQUINONE OXIDOREDUCTASE SUBUNIT ND6"/>
    <property type="match status" value="1"/>
</dbReference>
<evidence type="ECO:0000256" key="8">
    <source>
        <dbReference type="ARBA" id="ARBA00022967"/>
    </source>
</evidence>
<dbReference type="EC" id="7.1.1.2" evidence="3"/>
<dbReference type="CTD" id="4541"/>
<comment type="similarity">
    <text evidence="2">Belongs to the complex I subunit 6 family.</text>
</comment>
<evidence type="ECO:0000256" key="11">
    <source>
        <dbReference type="ARBA" id="ARBA00023027"/>
    </source>
</evidence>
<comment type="catalytic activity">
    <reaction evidence="15">
        <text>a ubiquinone + NADH + 5 H(+)(in) = a ubiquinol + NAD(+) + 4 H(+)(out)</text>
        <dbReference type="Rhea" id="RHEA:29091"/>
        <dbReference type="Rhea" id="RHEA-COMP:9565"/>
        <dbReference type="Rhea" id="RHEA-COMP:9566"/>
        <dbReference type="ChEBI" id="CHEBI:15378"/>
        <dbReference type="ChEBI" id="CHEBI:16389"/>
        <dbReference type="ChEBI" id="CHEBI:17976"/>
        <dbReference type="ChEBI" id="CHEBI:57540"/>
        <dbReference type="ChEBI" id="CHEBI:57945"/>
        <dbReference type="EC" id="7.1.1.2"/>
    </reaction>
</comment>
<name>A0A6G8QTG2_9HEMI</name>
<evidence type="ECO:0000256" key="6">
    <source>
        <dbReference type="ARBA" id="ARBA00022660"/>
    </source>
</evidence>
<protein>
    <recommendedName>
        <fullName evidence="4">NADH-ubiquinone oxidoreductase chain 6</fullName>
        <ecNumber evidence="3">7.1.1.2</ecNumber>
    </recommendedName>
    <alternativeName>
        <fullName evidence="14">NADH dehydrogenase subunit 6</fullName>
    </alternativeName>
</protein>
<keyword evidence="11" id="KW-0520">NAD</keyword>
<evidence type="ECO:0000256" key="15">
    <source>
        <dbReference type="ARBA" id="ARBA00049551"/>
    </source>
</evidence>
<evidence type="ECO:0000256" key="7">
    <source>
        <dbReference type="ARBA" id="ARBA00022692"/>
    </source>
</evidence>
<keyword evidence="12 17" id="KW-0496">Mitochondrion</keyword>
<evidence type="ECO:0000256" key="13">
    <source>
        <dbReference type="ARBA" id="ARBA00023136"/>
    </source>
</evidence>
<accession>A0A6G8QTG2</accession>
<dbReference type="GeneID" id="54105093"/>
<geneLocation type="mitochondrion" evidence="17"/>
<evidence type="ECO:0000256" key="2">
    <source>
        <dbReference type="ARBA" id="ARBA00005698"/>
    </source>
</evidence>
<evidence type="ECO:0000256" key="4">
    <source>
        <dbReference type="ARBA" id="ARBA00021095"/>
    </source>
</evidence>
<keyword evidence="9" id="KW-0249">Electron transport</keyword>
<evidence type="ECO:0000313" key="17">
    <source>
        <dbReference type="EMBL" id="QIN90647.1"/>
    </source>
</evidence>
<dbReference type="GO" id="GO:0031966">
    <property type="term" value="C:mitochondrial membrane"/>
    <property type="evidence" value="ECO:0007669"/>
    <property type="project" value="UniProtKB-SubCell"/>
</dbReference>
<gene>
    <name evidence="17" type="primary">ND6</name>
</gene>
<evidence type="ECO:0000256" key="9">
    <source>
        <dbReference type="ARBA" id="ARBA00022982"/>
    </source>
</evidence>
<dbReference type="GO" id="GO:0008137">
    <property type="term" value="F:NADH dehydrogenase (ubiquinone) activity"/>
    <property type="evidence" value="ECO:0007669"/>
    <property type="project" value="UniProtKB-EC"/>
</dbReference>
<organism evidence="17">
    <name type="scientific">Myrmus lateralis</name>
    <dbReference type="NCBI Taxonomy" id="2717128"/>
    <lineage>
        <taxon>Eukaryota</taxon>
        <taxon>Metazoa</taxon>
        <taxon>Ecdysozoa</taxon>
        <taxon>Arthropoda</taxon>
        <taxon>Hexapoda</taxon>
        <taxon>Insecta</taxon>
        <taxon>Pterygota</taxon>
        <taxon>Neoptera</taxon>
        <taxon>Paraneoptera</taxon>
        <taxon>Hemiptera</taxon>
        <taxon>Heteroptera</taxon>
        <taxon>Panheteroptera</taxon>
        <taxon>Pentatomomorpha</taxon>
        <taxon>Coreoidea</taxon>
        <taxon>Rhopalidae</taxon>
        <taxon>Myrmus</taxon>
    </lineage>
</organism>
<evidence type="ECO:0000256" key="3">
    <source>
        <dbReference type="ARBA" id="ARBA00012944"/>
    </source>
</evidence>
<evidence type="ECO:0000256" key="1">
    <source>
        <dbReference type="ARBA" id="ARBA00004225"/>
    </source>
</evidence>
<evidence type="ECO:0000256" key="10">
    <source>
        <dbReference type="ARBA" id="ARBA00022989"/>
    </source>
</evidence>
<keyword evidence="13 16" id="KW-0472">Membrane</keyword>
<feature type="transmembrane region" description="Helical" evidence="16">
    <location>
        <begin position="44"/>
        <end position="66"/>
    </location>
</feature>
<keyword evidence="8" id="KW-1278">Translocase</keyword>
<feature type="transmembrane region" description="Helical" evidence="16">
    <location>
        <begin position="129"/>
        <end position="151"/>
    </location>
</feature>
<evidence type="ECO:0000256" key="12">
    <source>
        <dbReference type="ARBA" id="ARBA00023128"/>
    </source>
</evidence>
<reference evidence="17" key="1">
    <citation type="journal article" date="2019" name="Mitochondrial DNA Part B Resour">
        <title>Complete mitochondrial genome sequence and phylogenetic implications of Chorosoma macilentum (Heteroptera: Rhopalidae).</title>
        <authorList>
            <person name="Zhao W."/>
            <person name="Liu D."/>
            <person name="Gao Z."/>
            <person name="Liu J."/>
            <person name="Yi W."/>
            <person name="Zhang H."/>
        </authorList>
    </citation>
    <scope>NUCLEOTIDE SEQUENCE</scope>
</reference>
<keyword evidence="5" id="KW-0813">Transport</keyword>
<dbReference type="AlphaFoldDB" id="A0A6G8QTG2"/>
<dbReference type="EMBL" id="MN412595">
    <property type="protein sequence ID" value="QIN90647.1"/>
    <property type="molecule type" value="Genomic_DNA"/>
</dbReference>
<comment type="subcellular location">
    <subcellularLocation>
        <location evidence="1">Mitochondrion membrane</location>
        <topology evidence="1">Multi-pass membrane protein</topology>
    </subcellularLocation>
</comment>